<evidence type="ECO:0000313" key="1">
    <source>
        <dbReference type="EMBL" id="EAR90677.2"/>
    </source>
</evidence>
<dbReference type="Proteomes" id="UP000009168">
    <property type="component" value="Unassembled WGS sequence"/>
</dbReference>
<proteinExistence type="predicted"/>
<name>Q22ZH0_TETTS</name>
<evidence type="ECO:0000313" key="2">
    <source>
        <dbReference type="Proteomes" id="UP000009168"/>
    </source>
</evidence>
<dbReference type="GeneID" id="7837106"/>
<dbReference type="EMBL" id="GG662795">
    <property type="protein sequence ID" value="EAR90677.2"/>
    <property type="molecule type" value="Genomic_DNA"/>
</dbReference>
<dbReference type="KEGG" id="tet:TTHERM_01094900"/>
<accession>Q22ZH0</accession>
<gene>
    <name evidence="1" type="ORF">TTHERM_01094900</name>
</gene>
<dbReference type="RefSeq" id="XP_001010922.2">
    <property type="nucleotide sequence ID" value="XM_001010922.2"/>
</dbReference>
<keyword evidence="2" id="KW-1185">Reference proteome</keyword>
<dbReference type="AlphaFoldDB" id="Q22ZH0"/>
<organism evidence="1 2">
    <name type="scientific">Tetrahymena thermophila (strain SB210)</name>
    <dbReference type="NCBI Taxonomy" id="312017"/>
    <lineage>
        <taxon>Eukaryota</taxon>
        <taxon>Sar</taxon>
        <taxon>Alveolata</taxon>
        <taxon>Ciliophora</taxon>
        <taxon>Intramacronucleata</taxon>
        <taxon>Oligohymenophorea</taxon>
        <taxon>Hymenostomatida</taxon>
        <taxon>Tetrahymenina</taxon>
        <taxon>Tetrahymenidae</taxon>
        <taxon>Tetrahymena</taxon>
    </lineage>
</organism>
<protein>
    <submittedName>
        <fullName evidence="1">Uncharacterized protein</fullName>
    </submittedName>
</protein>
<dbReference type="InParanoid" id="Q22ZH0"/>
<dbReference type="HOGENOM" id="CLU_706952_0_0_1"/>
<sequence>MYVKDIEADINEKDLVYISQGIGLAQYGKYRNVKRASIYESLYQQNKIENRDSSFYYGSDNKYHFVISGYEKIMIPFLFKQLMVDETYRINSIETYFQFNIEFCGKIIHQNIRTYVDPTMDDEDLILSSTYFQCFYDVINEKRLLPDLSVYTVNHPGQWSSIINEFTLGLQLKLEKERVINFQYTAEQFMKKIDNYYTLRLQFTNVLQSYDLKIGKSLYKKLVFLRYQNDNQDYVFGVKPIEENIAYSF</sequence>
<reference evidence="2" key="1">
    <citation type="journal article" date="2006" name="PLoS Biol.">
        <title>Macronuclear genome sequence of the ciliate Tetrahymena thermophila, a model eukaryote.</title>
        <authorList>
            <person name="Eisen J.A."/>
            <person name="Coyne R.S."/>
            <person name="Wu M."/>
            <person name="Wu D."/>
            <person name="Thiagarajan M."/>
            <person name="Wortman J.R."/>
            <person name="Badger J.H."/>
            <person name="Ren Q."/>
            <person name="Amedeo P."/>
            <person name="Jones K.M."/>
            <person name="Tallon L.J."/>
            <person name="Delcher A.L."/>
            <person name="Salzberg S.L."/>
            <person name="Silva J.C."/>
            <person name="Haas B.J."/>
            <person name="Majoros W.H."/>
            <person name="Farzad M."/>
            <person name="Carlton J.M."/>
            <person name="Smith R.K. Jr."/>
            <person name="Garg J."/>
            <person name="Pearlman R.E."/>
            <person name="Karrer K.M."/>
            <person name="Sun L."/>
            <person name="Manning G."/>
            <person name="Elde N.C."/>
            <person name="Turkewitz A.P."/>
            <person name="Asai D.J."/>
            <person name="Wilkes D.E."/>
            <person name="Wang Y."/>
            <person name="Cai H."/>
            <person name="Collins K."/>
            <person name="Stewart B.A."/>
            <person name="Lee S.R."/>
            <person name="Wilamowska K."/>
            <person name="Weinberg Z."/>
            <person name="Ruzzo W.L."/>
            <person name="Wloga D."/>
            <person name="Gaertig J."/>
            <person name="Frankel J."/>
            <person name="Tsao C.-C."/>
            <person name="Gorovsky M.A."/>
            <person name="Keeling P.J."/>
            <person name="Waller R.F."/>
            <person name="Patron N.J."/>
            <person name="Cherry J.M."/>
            <person name="Stover N.A."/>
            <person name="Krieger C.J."/>
            <person name="del Toro C."/>
            <person name="Ryder H.F."/>
            <person name="Williamson S.C."/>
            <person name="Barbeau R.A."/>
            <person name="Hamilton E.P."/>
            <person name="Orias E."/>
        </authorList>
    </citation>
    <scope>NUCLEOTIDE SEQUENCE [LARGE SCALE GENOMIC DNA]</scope>
    <source>
        <strain evidence="2">SB210</strain>
    </source>
</reference>